<organism evidence="2">
    <name type="scientific">Salmonella enterica</name>
    <name type="common">Salmonella choleraesuis</name>
    <dbReference type="NCBI Taxonomy" id="28901"/>
    <lineage>
        <taxon>Bacteria</taxon>
        <taxon>Pseudomonadati</taxon>
        <taxon>Pseudomonadota</taxon>
        <taxon>Gammaproteobacteria</taxon>
        <taxon>Enterobacterales</taxon>
        <taxon>Enterobacteriaceae</taxon>
        <taxon>Salmonella</taxon>
    </lineage>
</organism>
<dbReference type="InterPro" id="IPR012927">
    <property type="entry name" value="Toxin_15_N"/>
</dbReference>
<protein>
    <submittedName>
        <fullName evidence="2">ShET2/EspL2 family type III secretion system effector toxin</fullName>
    </submittedName>
</protein>
<dbReference type="Proteomes" id="UP000839513">
    <property type="component" value="Unassembled WGS sequence"/>
</dbReference>
<proteinExistence type="predicted"/>
<name>A0A3J0N2N9_SALER</name>
<evidence type="ECO:0000313" key="2">
    <source>
        <dbReference type="EMBL" id="MHS99709.1"/>
    </source>
</evidence>
<evidence type="ECO:0000259" key="1">
    <source>
        <dbReference type="Pfam" id="PF07906"/>
    </source>
</evidence>
<dbReference type="EMBL" id="RNUA01000082">
    <property type="protein sequence ID" value="MHS99709.1"/>
    <property type="molecule type" value="Genomic_DNA"/>
</dbReference>
<accession>A0A3J0N2N9</accession>
<reference evidence="2" key="1">
    <citation type="submission" date="2018-11" db="EMBL/GenBank/DDBJ databases">
        <authorList>
            <consortium name="PulseNet: The National Subtyping Network for Foodborne Disease Surveillance"/>
            <person name="Tarr C.L."/>
            <person name="Trees E."/>
            <person name="Katz L.S."/>
            <person name="Carleton-Romer H.A."/>
            <person name="Stroika S."/>
            <person name="Kucerova Z."/>
            <person name="Roache K.F."/>
            <person name="Sabol A.L."/>
            <person name="Besser J."/>
            <person name="Gerner-Smidt P."/>
        </authorList>
    </citation>
    <scope>NUCLEOTIDE SEQUENCE [LARGE SCALE GENOMIC DNA]</scope>
    <source>
        <strain evidence="2">PNUSAS059687</strain>
    </source>
</reference>
<feature type="domain" description="ShET2 enterotoxin N-terminal" evidence="1">
    <location>
        <begin position="45"/>
        <end position="294"/>
    </location>
</feature>
<dbReference type="InterPro" id="IPR036770">
    <property type="entry name" value="Ankyrin_rpt-contain_sf"/>
</dbReference>
<gene>
    <name evidence="2" type="ORF">EEN88_18135</name>
</gene>
<comment type="caution">
    <text evidence="2">The sequence shown here is derived from an EMBL/GenBank/DDBJ whole genome shotgun (WGS) entry which is preliminary data.</text>
</comment>
<dbReference type="Pfam" id="PF07906">
    <property type="entry name" value="Toxin_15"/>
    <property type="match status" value="1"/>
</dbReference>
<dbReference type="Gene3D" id="1.25.40.20">
    <property type="entry name" value="Ankyrin repeat-containing domain"/>
    <property type="match status" value="1"/>
</dbReference>
<dbReference type="AlphaFoldDB" id="A0A3J0N2N9"/>
<sequence length="633" mass="69807">MPGTISFSPRSIYFHITTDKYNTSPAKDNPPVEDGGISNIFSVNILTKEEPYFSVKRDKCLNLNGQVNDTISSIPIYCRHIALFWMACFNESGGRIDYQQFTSRDAIGSHISVEESERVYQSPGAIHFVEDENWGSAIFDIFNEMKNHGDKFKALEVNTANHSLVLGLKIKNKPNGDMCVIYLYDPNHTATHQRVEYSIINQNKIKKLKANDFFDEKHKKSYGLVSDGVSIFIDRHKPMSISSIIRYLNNLFHPKVIHHAMSMGLTEIILKVAEDMQILKLMGDEMESLLAARNNDGYYGLAIALQNGHADTIQAYGELIKKAELNPDKIADILQAKVKIKLKEELKEAYVFGLSLALQNGHAHAIRVYGELLNANSAVFDHDKLVELLAAHSVDGAGHRLPALYLALQHGYADAVLAYGELLKAATLSLDETAILLAAKRFDNVPGLLIASNNGHSEAVLAYGKLLKNSCLTADKTAELLAAKNNDGVSALLIALQNGHDEVIRAYGQIINDLEFSPTETEQLLVARCESGLTGLFLALKYGQVNAACRYGELLRSAGLSPYNVAECLAAKGVDGQPGICMAYQNGDTDTMLLYAGLIDYAGVTAEEIAEHLSEEQKVYFLDVVNECQKITL</sequence>